<feature type="compositionally biased region" description="Basic and acidic residues" evidence="1">
    <location>
        <begin position="136"/>
        <end position="145"/>
    </location>
</feature>
<evidence type="ECO:0000256" key="1">
    <source>
        <dbReference type="SAM" id="MobiDB-lite"/>
    </source>
</evidence>
<proteinExistence type="predicted"/>
<protein>
    <submittedName>
        <fullName evidence="2">Uncharacterized protein</fullName>
    </submittedName>
</protein>
<accession>A0A7G9YPZ8</accession>
<dbReference type="EMBL" id="MT631404">
    <property type="protein sequence ID" value="QNO50082.1"/>
    <property type="molecule type" value="Genomic_DNA"/>
</dbReference>
<dbReference type="AlphaFoldDB" id="A0A7G9YPZ8"/>
<name>A0A7G9YPZ8_9EURY</name>
<reference evidence="2" key="1">
    <citation type="submission" date="2020-06" db="EMBL/GenBank/DDBJ databases">
        <title>Unique genomic features of the anaerobic methanotrophic archaea.</title>
        <authorList>
            <person name="Chadwick G.L."/>
            <person name="Skennerton C.T."/>
            <person name="Laso-Perez R."/>
            <person name="Leu A.O."/>
            <person name="Speth D.R."/>
            <person name="Yu H."/>
            <person name="Morgan-Lang C."/>
            <person name="Hatzenpichler R."/>
            <person name="Goudeau D."/>
            <person name="Malmstrom R."/>
            <person name="Brazelton W.J."/>
            <person name="Woyke T."/>
            <person name="Hallam S.J."/>
            <person name="Tyson G.W."/>
            <person name="Wegener G."/>
            <person name="Boetius A."/>
            <person name="Orphan V."/>
        </authorList>
    </citation>
    <scope>NUCLEOTIDE SEQUENCE</scope>
</reference>
<organism evidence="2">
    <name type="scientific">Candidatus Methanogaster sp. ANME-2c ERB4</name>
    <dbReference type="NCBI Taxonomy" id="2759911"/>
    <lineage>
        <taxon>Archaea</taxon>
        <taxon>Methanobacteriati</taxon>
        <taxon>Methanobacteriota</taxon>
        <taxon>Stenosarchaea group</taxon>
        <taxon>Methanomicrobia</taxon>
        <taxon>Methanosarcinales</taxon>
        <taxon>ANME-2 cluster</taxon>
        <taxon>Candidatus Methanogasteraceae</taxon>
        <taxon>Candidatus Methanogaster</taxon>
    </lineage>
</organism>
<gene>
    <name evidence="2" type="ORF">NEPELPOK_00033</name>
</gene>
<feature type="compositionally biased region" description="Acidic residues" evidence="1">
    <location>
        <begin position="115"/>
        <end position="125"/>
    </location>
</feature>
<feature type="region of interest" description="Disordered" evidence="1">
    <location>
        <begin position="115"/>
        <end position="145"/>
    </location>
</feature>
<evidence type="ECO:0000313" key="2">
    <source>
        <dbReference type="EMBL" id="QNO50082.1"/>
    </source>
</evidence>
<sequence length="145" mass="16472">MTWTCSKSFKGAGDYLTYSVQFFVDTGEIFSESHPEAVNVDGQLIRGDDGGIVAAHKEDRFELELVLDPDTTDNLIAVIDIQRSLLLCDTYPHLDELRKRHDKLESEIRAIFEMDEPAEEPEECEKLETPPPSSPCDHEFELLKT</sequence>